<dbReference type="Proteomes" id="UP000324222">
    <property type="component" value="Unassembled WGS sequence"/>
</dbReference>
<keyword evidence="2" id="KW-1185">Reference proteome</keyword>
<sequence>MWQFLWLSGTSSPKPWEELLHISMLGFLNRGIDSGGVLLNRGWELIMESKTTAGNLGTGHYCEASITKLGTPTRITLEQRACDITGTDTSHSLTLGCYDTVNQLIREHPPIILLVSAWRWHTRQPRTVCCVTLETFISVKHPAN</sequence>
<accession>A0A5B7CJD4</accession>
<name>A0A5B7CJD4_PORTR</name>
<dbReference type="EMBL" id="VSRR010000077">
    <property type="protein sequence ID" value="MPC09609.1"/>
    <property type="molecule type" value="Genomic_DNA"/>
</dbReference>
<evidence type="ECO:0000313" key="1">
    <source>
        <dbReference type="EMBL" id="MPC09609.1"/>
    </source>
</evidence>
<gene>
    <name evidence="1" type="ORF">E2C01_002223</name>
</gene>
<reference evidence="1 2" key="1">
    <citation type="submission" date="2019-05" db="EMBL/GenBank/DDBJ databases">
        <title>Another draft genome of Portunus trituberculatus and its Hox gene families provides insights of decapod evolution.</title>
        <authorList>
            <person name="Jeong J.-H."/>
            <person name="Song I."/>
            <person name="Kim S."/>
            <person name="Choi T."/>
            <person name="Kim D."/>
            <person name="Ryu S."/>
            <person name="Kim W."/>
        </authorList>
    </citation>
    <scope>NUCLEOTIDE SEQUENCE [LARGE SCALE GENOMIC DNA]</scope>
    <source>
        <tissue evidence="1">Muscle</tissue>
    </source>
</reference>
<organism evidence="1 2">
    <name type="scientific">Portunus trituberculatus</name>
    <name type="common">Swimming crab</name>
    <name type="synonym">Neptunus trituberculatus</name>
    <dbReference type="NCBI Taxonomy" id="210409"/>
    <lineage>
        <taxon>Eukaryota</taxon>
        <taxon>Metazoa</taxon>
        <taxon>Ecdysozoa</taxon>
        <taxon>Arthropoda</taxon>
        <taxon>Crustacea</taxon>
        <taxon>Multicrustacea</taxon>
        <taxon>Malacostraca</taxon>
        <taxon>Eumalacostraca</taxon>
        <taxon>Eucarida</taxon>
        <taxon>Decapoda</taxon>
        <taxon>Pleocyemata</taxon>
        <taxon>Brachyura</taxon>
        <taxon>Eubrachyura</taxon>
        <taxon>Portunoidea</taxon>
        <taxon>Portunidae</taxon>
        <taxon>Portuninae</taxon>
        <taxon>Portunus</taxon>
    </lineage>
</organism>
<comment type="caution">
    <text evidence="1">The sequence shown here is derived from an EMBL/GenBank/DDBJ whole genome shotgun (WGS) entry which is preliminary data.</text>
</comment>
<proteinExistence type="predicted"/>
<dbReference type="AlphaFoldDB" id="A0A5B7CJD4"/>
<evidence type="ECO:0000313" key="2">
    <source>
        <dbReference type="Proteomes" id="UP000324222"/>
    </source>
</evidence>
<protein>
    <submittedName>
        <fullName evidence="1">Uncharacterized protein</fullName>
    </submittedName>
</protein>